<feature type="compositionally biased region" description="Basic and acidic residues" evidence="1">
    <location>
        <begin position="174"/>
        <end position="195"/>
    </location>
</feature>
<gene>
    <name evidence="2" type="ORF">K491DRAFT_396111</name>
</gene>
<evidence type="ECO:0000313" key="2">
    <source>
        <dbReference type="EMBL" id="KAF2656181.1"/>
    </source>
</evidence>
<sequence>MDYYPYPYPNPHPVPHNYDLNTSASVAQKVHFVECECEYERENIPVHQNPYAYTESLASYGTQGRETHYIPSPPIRLDSTLRAHRHQSQYGPPYQHSHAPRPNPTPYPPPLQHYDSAPRNVPPTSQPAFIAPSPWTWTWRKAEVKAELTRAAPAPFYGPRPLAPETYTVHYKTRRAERDSSRLRRLEGRRPEGRRLVGARQMP</sequence>
<proteinExistence type="predicted"/>
<protein>
    <submittedName>
        <fullName evidence="2">Uncharacterized protein</fullName>
    </submittedName>
</protein>
<dbReference type="Proteomes" id="UP000799324">
    <property type="component" value="Unassembled WGS sequence"/>
</dbReference>
<accession>A0A6A6TAA7</accession>
<dbReference type="AlphaFoldDB" id="A0A6A6TAA7"/>
<name>A0A6A6TAA7_9PLEO</name>
<keyword evidence="3" id="KW-1185">Reference proteome</keyword>
<organism evidence="2 3">
    <name type="scientific">Lophiostoma macrostomum CBS 122681</name>
    <dbReference type="NCBI Taxonomy" id="1314788"/>
    <lineage>
        <taxon>Eukaryota</taxon>
        <taxon>Fungi</taxon>
        <taxon>Dikarya</taxon>
        <taxon>Ascomycota</taxon>
        <taxon>Pezizomycotina</taxon>
        <taxon>Dothideomycetes</taxon>
        <taxon>Pleosporomycetidae</taxon>
        <taxon>Pleosporales</taxon>
        <taxon>Lophiostomataceae</taxon>
        <taxon>Lophiostoma</taxon>
    </lineage>
</organism>
<evidence type="ECO:0000313" key="3">
    <source>
        <dbReference type="Proteomes" id="UP000799324"/>
    </source>
</evidence>
<feature type="region of interest" description="Disordered" evidence="1">
    <location>
        <begin position="85"/>
        <end position="122"/>
    </location>
</feature>
<feature type="compositionally biased region" description="Pro residues" evidence="1">
    <location>
        <begin position="101"/>
        <end position="111"/>
    </location>
</feature>
<evidence type="ECO:0000256" key="1">
    <source>
        <dbReference type="SAM" id="MobiDB-lite"/>
    </source>
</evidence>
<feature type="region of interest" description="Disordered" evidence="1">
    <location>
        <begin position="173"/>
        <end position="203"/>
    </location>
</feature>
<reference evidence="2" key="1">
    <citation type="journal article" date="2020" name="Stud. Mycol.">
        <title>101 Dothideomycetes genomes: a test case for predicting lifestyles and emergence of pathogens.</title>
        <authorList>
            <person name="Haridas S."/>
            <person name="Albert R."/>
            <person name="Binder M."/>
            <person name="Bloem J."/>
            <person name="Labutti K."/>
            <person name="Salamov A."/>
            <person name="Andreopoulos B."/>
            <person name="Baker S."/>
            <person name="Barry K."/>
            <person name="Bills G."/>
            <person name="Bluhm B."/>
            <person name="Cannon C."/>
            <person name="Castanera R."/>
            <person name="Culley D."/>
            <person name="Daum C."/>
            <person name="Ezra D."/>
            <person name="Gonzalez J."/>
            <person name="Henrissat B."/>
            <person name="Kuo A."/>
            <person name="Liang C."/>
            <person name="Lipzen A."/>
            <person name="Lutzoni F."/>
            <person name="Magnuson J."/>
            <person name="Mondo S."/>
            <person name="Nolan M."/>
            <person name="Ohm R."/>
            <person name="Pangilinan J."/>
            <person name="Park H.-J."/>
            <person name="Ramirez L."/>
            <person name="Alfaro M."/>
            <person name="Sun H."/>
            <person name="Tritt A."/>
            <person name="Yoshinaga Y."/>
            <person name="Zwiers L.-H."/>
            <person name="Turgeon B."/>
            <person name="Goodwin S."/>
            <person name="Spatafora J."/>
            <person name="Crous P."/>
            <person name="Grigoriev I."/>
        </authorList>
    </citation>
    <scope>NUCLEOTIDE SEQUENCE</scope>
    <source>
        <strain evidence="2">CBS 122681</strain>
    </source>
</reference>
<dbReference type="EMBL" id="MU004339">
    <property type="protein sequence ID" value="KAF2656181.1"/>
    <property type="molecule type" value="Genomic_DNA"/>
</dbReference>